<dbReference type="EMBL" id="LIAE01008043">
    <property type="protein sequence ID" value="PAV75707.1"/>
    <property type="molecule type" value="Genomic_DNA"/>
</dbReference>
<keyword evidence="2" id="KW-0732">Signal</keyword>
<comment type="caution">
    <text evidence="3">The sequence shown here is derived from an EMBL/GenBank/DDBJ whole genome shotgun (WGS) entry which is preliminary data.</text>
</comment>
<dbReference type="AlphaFoldDB" id="A0A2A2KPG0"/>
<feature type="signal peptide" evidence="2">
    <location>
        <begin position="1"/>
        <end position="22"/>
    </location>
</feature>
<proteinExistence type="predicted"/>
<dbReference type="Proteomes" id="UP000218231">
    <property type="component" value="Unassembled WGS sequence"/>
</dbReference>
<evidence type="ECO:0000256" key="1">
    <source>
        <dbReference type="SAM" id="MobiDB-lite"/>
    </source>
</evidence>
<accession>A0A2A2KPG0</accession>
<reference evidence="3 4" key="1">
    <citation type="journal article" date="2017" name="Curr. Biol.">
        <title>Genome architecture and evolution of a unichromosomal asexual nematode.</title>
        <authorList>
            <person name="Fradin H."/>
            <person name="Zegar C."/>
            <person name="Gutwein M."/>
            <person name="Lucas J."/>
            <person name="Kovtun M."/>
            <person name="Corcoran D."/>
            <person name="Baugh L.R."/>
            <person name="Kiontke K."/>
            <person name="Gunsalus K."/>
            <person name="Fitch D.H."/>
            <person name="Piano F."/>
        </authorList>
    </citation>
    <scope>NUCLEOTIDE SEQUENCE [LARGE SCALE GENOMIC DNA]</scope>
    <source>
        <strain evidence="3">PF1309</strain>
    </source>
</reference>
<organism evidence="3 4">
    <name type="scientific">Diploscapter pachys</name>
    <dbReference type="NCBI Taxonomy" id="2018661"/>
    <lineage>
        <taxon>Eukaryota</taxon>
        <taxon>Metazoa</taxon>
        <taxon>Ecdysozoa</taxon>
        <taxon>Nematoda</taxon>
        <taxon>Chromadorea</taxon>
        <taxon>Rhabditida</taxon>
        <taxon>Rhabditina</taxon>
        <taxon>Rhabditomorpha</taxon>
        <taxon>Rhabditoidea</taxon>
        <taxon>Rhabditidae</taxon>
        <taxon>Diploscapter</taxon>
    </lineage>
</organism>
<protein>
    <submittedName>
        <fullName evidence="3">Uncharacterized protein</fullName>
    </submittedName>
</protein>
<feature type="compositionally biased region" description="Basic and acidic residues" evidence="1">
    <location>
        <begin position="82"/>
        <end position="113"/>
    </location>
</feature>
<evidence type="ECO:0000313" key="4">
    <source>
        <dbReference type="Proteomes" id="UP000218231"/>
    </source>
</evidence>
<keyword evidence="4" id="KW-1185">Reference proteome</keyword>
<evidence type="ECO:0000313" key="3">
    <source>
        <dbReference type="EMBL" id="PAV75707.1"/>
    </source>
</evidence>
<sequence length="135" mass="15640">MNSFLAVAVVVTLLAVFVNVEADKSHREAWKAWKAELDKLTFADKLHECMKAKRAESGGGEYKGGRKAWREKWENMTEEEREEAKKKMEERRKDPEHQKKFAEFRAKMHKNFEECWTQSGGTGSPPEPPKFGHSN</sequence>
<name>A0A2A2KPG0_9BILA</name>
<evidence type="ECO:0000256" key="2">
    <source>
        <dbReference type="SAM" id="SignalP"/>
    </source>
</evidence>
<feature type="chain" id="PRO_5012471785" evidence="2">
    <location>
        <begin position="23"/>
        <end position="135"/>
    </location>
</feature>
<feature type="region of interest" description="Disordered" evidence="1">
    <location>
        <begin position="74"/>
        <end position="135"/>
    </location>
</feature>
<gene>
    <name evidence="3" type="ORF">WR25_09388</name>
</gene>